<dbReference type="Proteomes" id="UP000765509">
    <property type="component" value="Unassembled WGS sequence"/>
</dbReference>
<dbReference type="AlphaFoldDB" id="A0A9Q3H6R3"/>
<reference evidence="1" key="1">
    <citation type="submission" date="2021-03" db="EMBL/GenBank/DDBJ databases">
        <title>Draft genome sequence of rust myrtle Austropuccinia psidii MF-1, a brazilian biotype.</title>
        <authorList>
            <person name="Quecine M.C."/>
            <person name="Pachon D.M.R."/>
            <person name="Bonatelli M.L."/>
            <person name="Correr F.H."/>
            <person name="Franceschini L.M."/>
            <person name="Leite T.F."/>
            <person name="Margarido G.R.A."/>
            <person name="Almeida C.A."/>
            <person name="Ferrarezi J.A."/>
            <person name="Labate C.A."/>
        </authorList>
    </citation>
    <scope>NUCLEOTIDE SEQUENCE</scope>
    <source>
        <strain evidence="1">MF-1</strain>
    </source>
</reference>
<evidence type="ECO:0000313" key="1">
    <source>
        <dbReference type="EMBL" id="MBW0493272.1"/>
    </source>
</evidence>
<organism evidence="1 2">
    <name type="scientific">Austropuccinia psidii MF-1</name>
    <dbReference type="NCBI Taxonomy" id="1389203"/>
    <lineage>
        <taxon>Eukaryota</taxon>
        <taxon>Fungi</taxon>
        <taxon>Dikarya</taxon>
        <taxon>Basidiomycota</taxon>
        <taxon>Pucciniomycotina</taxon>
        <taxon>Pucciniomycetes</taxon>
        <taxon>Pucciniales</taxon>
        <taxon>Sphaerophragmiaceae</taxon>
        <taxon>Austropuccinia</taxon>
    </lineage>
</organism>
<comment type="caution">
    <text evidence="1">The sequence shown here is derived from an EMBL/GenBank/DDBJ whole genome shotgun (WGS) entry which is preliminary data.</text>
</comment>
<protein>
    <submittedName>
        <fullName evidence="1">Uncharacterized protein</fullName>
    </submittedName>
</protein>
<dbReference type="OrthoDB" id="6626659at2759"/>
<proteinExistence type="predicted"/>
<keyword evidence="2" id="KW-1185">Reference proteome</keyword>
<sequence length="188" mass="21979">MKRDLLSLACRHHILELIIESVFNALMGASSGPNIKIFQRFSEKWNEIDVEKYESGIIEDTVASKLNPQKYVLVKFINDQLATFQPRDDYKELLQLSLIFLGDETAKDFKIRRPGALHRARWMAKLIYSLKIFLFRSQFKLTARELSALEAFNVFVIQVYIKYWYTASSGELAPYNDLNLLKELDNYK</sequence>
<gene>
    <name evidence="1" type="ORF">O181_032987</name>
</gene>
<accession>A0A9Q3H6R3</accession>
<dbReference type="EMBL" id="AVOT02011992">
    <property type="protein sequence ID" value="MBW0493272.1"/>
    <property type="molecule type" value="Genomic_DNA"/>
</dbReference>
<evidence type="ECO:0000313" key="2">
    <source>
        <dbReference type="Proteomes" id="UP000765509"/>
    </source>
</evidence>
<name>A0A9Q3H6R3_9BASI</name>